<dbReference type="GO" id="GO:0016787">
    <property type="term" value="F:hydrolase activity"/>
    <property type="evidence" value="ECO:0007669"/>
    <property type="project" value="UniProtKB-KW"/>
</dbReference>
<keyword evidence="1" id="KW-0472">Membrane</keyword>
<dbReference type="Pfam" id="PF04307">
    <property type="entry name" value="YdjM"/>
    <property type="match status" value="1"/>
</dbReference>
<sequence>MWPLGHVAVAYLCYALATRVRLNAPPGGVAVIVLVFGSQFPDLLDKPLAWYVGVLPTGRTLGHSLLLLVPLSIALYLLARRHGRAEYGVAFAIGALSHTIVDALPILWDPEETGAHLLWPVTPVEPYESGAPSVLELFLESLSDPYFVSEFVLAAIAFGYWRRHGYPGLEAVRGLLARVPPVADRS</sequence>
<evidence type="ECO:0000313" key="3">
    <source>
        <dbReference type="Proteomes" id="UP000250088"/>
    </source>
</evidence>
<reference evidence="3" key="1">
    <citation type="submission" date="2017-02" db="EMBL/GenBank/DDBJ databases">
        <title>Natronthermophilus aegyptiacus gen. nov.,sp. nov., an aerobic, extremely halophilic alkalithermophilic archaeon isolated from the athalassohaline Wadi An Natrun, Egypt.</title>
        <authorList>
            <person name="Zhao B."/>
        </authorList>
    </citation>
    <scope>NUCLEOTIDE SEQUENCE [LARGE SCALE GENOMIC DNA]</scope>
    <source>
        <strain evidence="3">JW/NM-HA 15</strain>
    </source>
</reference>
<dbReference type="OrthoDB" id="200338at2157"/>
<dbReference type="InterPro" id="IPR007404">
    <property type="entry name" value="YdjM-like"/>
</dbReference>
<feature type="transmembrane region" description="Helical" evidence="1">
    <location>
        <begin position="60"/>
        <end position="78"/>
    </location>
</feature>
<evidence type="ECO:0000256" key="1">
    <source>
        <dbReference type="SAM" id="Phobius"/>
    </source>
</evidence>
<dbReference type="EMBL" id="CP019893">
    <property type="protein sequence ID" value="ARS91515.1"/>
    <property type="molecule type" value="Genomic_DNA"/>
</dbReference>
<organism evidence="2 3">
    <name type="scientific">Natrarchaeobaculum aegyptiacum</name>
    <dbReference type="NCBI Taxonomy" id="745377"/>
    <lineage>
        <taxon>Archaea</taxon>
        <taxon>Methanobacteriati</taxon>
        <taxon>Methanobacteriota</taxon>
        <taxon>Stenosarchaea group</taxon>
        <taxon>Halobacteria</taxon>
        <taxon>Halobacteriales</taxon>
        <taxon>Natrialbaceae</taxon>
        <taxon>Natrarchaeobaculum</taxon>
    </lineage>
</organism>
<keyword evidence="3" id="KW-1185">Reference proteome</keyword>
<feature type="transmembrane region" description="Helical" evidence="1">
    <location>
        <begin position="20"/>
        <end position="40"/>
    </location>
</feature>
<dbReference type="GeneID" id="32896107"/>
<dbReference type="Proteomes" id="UP000250088">
    <property type="component" value="Chromosome"/>
</dbReference>
<dbReference type="KEGG" id="naj:B1756_18500"/>
<keyword evidence="1" id="KW-0812">Transmembrane</keyword>
<evidence type="ECO:0000313" key="2">
    <source>
        <dbReference type="EMBL" id="ARS91515.1"/>
    </source>
</evidence>
<keyword evidence="2" id="KW-0378">Hydrolase</keyword>
<protein>
    <submittedName>
        <fullName evidence="2">Hydrolase</fullName>
    </submittedName>
</protein>
<accession>A0A2Z2HYP5</accession>
<gene>
    <name evidence="2" type="ORF">B1756_18500</name>
</gene>
<dbReference type="AlphaFoldDB" id="A0A2Z2HYP5"/>
<name>A0A2Z2HYP5_9EURY</name>
<proteinExistence type="predicted"/>
<dbReference type="RefSeq" id="WP_086889882.1">
    <property type="nucleotide sequence ID" value="NZ_CP019893.1"/>
</dbReference>
<keyword evidence="1" id="KW-1133">Transmembrane helix</keyword>